<dbReference type="AlphaFoldDB" id="A0A143PUM1"/>
<proteinExistence type="predicted"/>
<dbReference type="EMBL" id="CP015136">
    <property type="protein sequence ID" value="AMY12355.1"/>
    <property type="molecule type" value="Genomic_DNA"/>
</dbReference>
<keyword evidence="1" id="KW-0732">Signal</keyword>
<dbReference type="PROSITE" id="PS51257">
    <property type="entry name" value="PROKAR_LIPOPROTEIN"/>
    <property type="match status" value="1"/>
</dbReference>
<feature type="signal peptide" evidence="1">
    <location>
        <begin position="1"/>
        <end position="17"/>
    </location>
</feature>
<reference evidence="2 3" key="1">
    <citation type="journal article" date="2016" name="Genome Announc.">
        <title>First Complete Genome Sequence of a Subdivision 6 Acidobacterium Strain.</title>
        <authorList>
            <person name="Huang S."/>
            <person name="Vieira S."/>
            <person name="Bunk B."/>
            <person name="Riedel T."/>
            <person name="Sproer C."/>
            <person name="Overmann J."/>
        </authorList>
    </citation>
    <scope>NUCLEOTIDE SEQUENCE [LARGE SCALE GENOMIC DNA]</scope>
    <source>
        <strain evidence="3">DSM 100886 HEG_-6_39</strain>
    </source>
</reference>
<sequence precursor="true">MASQVLRSLVVAGLAFAPGSTWQPSVVAAACAAPSAEPQITPEAVLATARLTLVRCVRGDLDGGRWRDAAERLARARQAGALLRDTDRRAWQALVVRLEATRHVDVGQWTALIDAVIPQEDVLPWAGPLVRGVAAARASWARQDPALQQRARAELVRLERLARSMGPRSEAELARLLVQGAIAGAQYERDEMQLLLEAAHDLEMRLLAGGELRAPVVLAGELEADLLRVTDRYAAASERYRVLLVEWPRRVQSRIGLADAYRRLGFAREAEETLAQARALWASADAEARALIR</sequence>
<organism evidence="2 3">
    <name type="scientific">Luteitalea pratensis</name>
    <dbReference type="NCBI Taxonomy" id="1855912"/>
    <lineage>
        <taxon>Bacteria</taxon>
        <taxon>Pseudomonadati</taxon>
        <taxon>Acidobacteriota</taxon>
        <taxon>Vicinamibacteria</taxon>
        <taxon>Vicinamibacterales</taxon>
        <taxon>Vicinamibacteraceae</taxon>
        <taxon>Luteitalea</taxon>
    </lineage>
</organism>
<protein>
    <recommendedName>
        <fullName evidence="4">Tetratricopeptide repeat protein</fullName>
    </recommendedName>
</protein>
<evidence type="ECO:0000313" key="3">
    <source>
        <dbReference type="Proteomes" id="UP000076079"/>
    </source>
</evidence>
<dbReference type="RefSeq" id="WP_110173819.1">
    <property type="nucleotide sequence ID" value="NZ_CP015136.1"/>
</dbReference>
<accession>A0A143PUM1</accession>
<dbReference type="KEGG" id="abac:LuPra_05628"/>
<evidence type="ECO:0000313" key="2">
    <source>
        <dbReference type="EMBL" id="AMY12355.1"/>
    </source>
</evidence>
<gene>
    <name evidence="2" type="ORF">LuPra_05628</name>
</gene>
<evidence type="ECO:0000256" key="1">
    <source>
        <dbReference type="SAM" id="SignalP"/>
    </source>
</evidence>
<dbReference type="Proteomes" id="UP000076079">
    <property type="component" value="Chromosome"/>
</dbReference>
<evidence type="ECO:0008006" key="4">
    <source>
        <dbReference type="Google" id="ProtNLM"/>
    </source>
</evidence>
<feature type="chain" id="PRO_5007511991" description="Tetratricopeptide repeat protein" evidence="1">
    <location>
        <begin position="18"/>
        <end position="293"/>
    </location>
</feature>
<dbReference type="STRING" id="1855912.LuPra_05628"/>
<name>A0A143PUM1_LUTPR</name>
<keyword evidence="3" id="KW-1185">Reference proteome</keyword>
<reference evidence="3" key="2">
    <citation type="submission" date="2016-04" db="EMBL/GenBank/DDBJ databases">
        <title>First Complete Genome Sequence of a Subdivision 6 Acidobacterium.</title>
        <authorList>
            <person name="Huang S."/>
            <person name="Vieira S."/>
            <person name="Bunk B."/>
            <person name="Riedel T."/>
            <person name="Sproeer C."/>
            <person name="Overmann J."/>
        </authorList>
    </citation>
    <scope>NUCLEOTIDE SEQUENCE [LARGE SCALE GENOMIC DNA]</scope>
    <source>
        <strain evidence="3">DSM 100886 HEG_-6_39</strain>
    </source>
</reference>